<dbReference type="Gene3D" id="3.30.420.40">
    <property type="match status" value="1"/>
</dbReference>
<gene>
    <name evidence="6" type="ORF">TSTA_018920</name>
</gene>
<dbReference type="Pfam" id="PF05378">
    <property type="entry name" value="Hydant_A_N"/>
    <property type="match status" value="1"/>
</dbReference>
<dbReference type="InParanoid" id="B8MH12"/>
<feature type="domain" description="Hydantoinase A/oxoprolinase" evidence="2">
    <location>
        <begin position="211"/>
        <end position="386"/>
    </location>
</feature>
<accession>B8MH12</accession>
<dbReference type="Pfam" id="PF20906">
    <property type="entry name" value="S-Me-THD_C"/>
    <property type="match status" value="1"/>
</dbReference>
<evidence type="ECO:0008006" key="8">
    <source>
        <dbReference type="Google" id="ProtNLM"/>
    </source>
</evidence>
<evidence type="ECO:0000313" key="6">
    <source>
        <dbReference type="EMBL" id="EED16826.1"/>
    </source>
</evidence>
<dbReference type="PhylomeDB" id="B8MH12"/>
<dbReference type="InterPro" id="IPR048350">
    <property type="entry name" value="S-Me-THD-like_C"/>
</dbReference>
<dbReference type="Gene3D" id="2.40.390.10">
    <property type="entry name" value="CV3147-like"/>
    <property type="match status" value="1"/>
</dbReference>
<dbReference type="InterPro" id="IPR008040">
    <property type="entry name" value="Hydant_A_N"/>
</dbReference>
<protein>
    <recommendedName>
        <fullName evidence="8">Hydantoinase/oxoprolinase</fullName>
    </recommendedName>
</protein>
<feature type="region of interest" description="Disordered" evidence="1">
    <location>
        <begin position="543"/>
        <end position="589"/>
    </location>
</feature>
<dbReference type="OrthoDB" id="5404895at2759"/>
<dbReference type="Gene3D" id="3.40.1610.10">
    <property type="entry name" value="CV3147-like domain"/>
    <property type="match status" value="1"/>
</dbReference>
<dbReference type="PANTHER" id="PTHR11365">
    <property type="entry name" value="5-OXOPROLINASE RELATED"/>
    <property type="match status" value="1"/>
</dbReference>
<dbReference type="InterPro" id="IPR027479">
    <property type="entry name" value="S-Me-THD_N_sf"/>
</dbReference>
<dbReference type="EMBL" id="EQ962656">
    <property type="protein sequence ID" value="EED16826.1"/>
    <property type="molecule type" value="Genomic_DNA"/>
</dbReference>
<organism evidence="6 7">
    <name type="scientific">Talaromyces stipitatus (strain ATCC 10500 / CBS 375.48 / QM 6759 / NRRL 1006)</name>
    <name type="common">Penicillium stipitatum</name>
    <dbReference type="NCBI Taxonomy" id="441959"/>
    <lineage>
        <taxon>Eukaryota</taxon>
        <taxon>Fungi</taxon>
        <taxon>Dikarya</taxon>
        <taxon>Ascomycota</taxon>
        <taxon>Pezizomycotina</taxon>
        <taxon>Eurotiomycetes</taxon>
        <taxon>Eurotiomycetidae</taxon>
        <taxon>Eurotiales</taxon>
        <taxon>Trichocomaceae</taxon>
        <taxon>Talaromyces</taxon>
        <taxon>Talaromyces sect. Talaromyces</taxon>
    </lineage>
</organism>
<feature type="domain" description="S-Me-THD-like C-terminal" evidence="5">
    <location>
        <begin position="769"/>
        <end position="952"/>
    </location>
</feature>
<dbReference type="PANTHER" id="PTHR11365:SF10">
    <property type="entry name" value="HYDANTOINASE_OXOPROLINASE"/>
    <property type="match status" value="1"/>
</dbReference>
<dbReference type="InterPro" id="IPR045079">
    <property type="entry name" value="Oxoprolinase-like"/>
</dbReference>
<dbReference type="InterPro" id="IPR002821">
    <property type="entry name" value="Hydantoinase_A"/>
</dbReference>
<dbReference type="Pfam" id="PF06032">
    <property type="entry name" value="S-Me-THD_N"/>
    <property type="match status" value="1"/>
</dbReference>
<feature type="domain" description="S-Me-THD N-terminal" evidence="4">
    <location>
        <begin position="615"/>
        <end position="763"/>
    </location>
</feature>
<reference evidence="7" key="1">
    <citation type="journal article" date="2015" name="Genome Announc.">
        <title>Genome sequence of the AIDS-associated pathogen Penicillium marneffei (ATCC18224) and its near taxonomic relative Talaromyces stipitatus (ATCC10500).</title>
        <authorList>
            <person name="Nierman W.C."/>
            <person name="Fedorova-Abrams N.D."/>
            <person name="Andrianopoulos A."/>
        </authorList>
    </citation>
    <scope>NUCLEOTIDE SEQUENCE [LARGE SCALE GENOMIC DNA]</scope>
    <source>
        <strain evidence="7">ATCC 10500 / CBS 375.48 / QM 6759 / NRRL 1006</strain>
    </source>
</reference>
<evidence type="ECO:0000259" key="2">
    <source>
        <dbReference type="Pfam" id="PF01968"/>
    </source>
</evidence>
<evidence type="ECO:0000256" key="1">
    <source>
        <dbReference type="SAM" id="MobiDB-lite"/>
    </source>
</evidence>
<name>B8MH12_TALSN</name>
<dbReference type="RefSeq" id="XP_002484060.1">
    <property type="nucleotide sequence ID" value="XM_002484015.1"/>
</dbReference>
<dbReference type="Proteomes" id="UP000001745">
    <property type="component" value="Unassembled WGS sequence"/>
</dbReference>
<feature type="domain" description="Hydantoinase/oxoprolinase N-terminal" evidence="3">
    <location>
        <begin position="5"/>
        <end position="190"/>
    </location>
</feature>
<dbReference type="GO" id="GO:0016787">
    <property type="term" value="F:hydrolase activity"/>
    <property type="evidence" value="ECO:0007669"/>
    <property type="project" value="InterPro"/>
</dbReference>
<evidence type="ECO:0000313" key="7">
    <source>
        <dbReference type="Proteomes" id="UP000001745"/>
    </source>
</evidence>
<dbReference type="SUPFAM" id="SSF53067">
    <property type="entry name" value="Actin-like ATPase domain"/>
    <property type="match status" value="2"/>
</dbReference>
<dbReference type="eggNOG" id="ENOG502QQBE">
    <property type="taxonomic scope" value="Eukaryota"/>
</dbReference>
<dbReference type="Pfam" id="PF01968">
    <property type="entry name" value="Hydantoinase_A"/>
    <property type="match status" value="1"/>
</dbReference>
<dbReference type="GeneID" id="8101002"/>
<dbReference type="OMA" id="SHAWMIG"/>
<dbReference type="InterPro" id="IPR024071">
    <property type="entry name" value="S-Me-THD_C_sf"/>
</dbReference>
<evidence type="ECO:0000259" key="3">
    <source>
        <dbReference type="Pfam" id="PF05378"/>
    </source>
</evidence>
<keyword evidence="7" id="KW-1185">Reference proteome</keyword>
<dbReference type="InterPro" id="IPR043129">
    <property type="entry name" value="ATPase_NBD"/>
</dbReference>
<dbReference type="SUPFAM" id="SSF160991">
    <property type="entry name" value="CV3147-like"/>
    <property type="match status" value="1"/>
</dbReference>
<dbReference type="InterPro" id="IPR010318">
    <property type="entry name" value="S-Me-THD_N"/>
</dbReference>
<sequence>MRTLVGIDVGGTNTDAVLIDADTAPSDPTGSILASCKTPTTRHVGDGISQALQNVLEQWTGEERRRIVDSLVRITIGTTQFLNAVVERDSQKLSPVALLRLCGPYTRELPGFAGIPPELRRIIEGTTVYLSGGLEYNGNLIEPLDEAEIRRTAAELRSRQLLNVAIVGVHTSIDFTFQQEETVEHILREELGPSAIITLSRDIAGLGLLERENATVINAALRPLAKVTVSNLTQSLTALGIRAPAFFTQNNGALISASEAKCLPILTYLSGPINSLTGAAFLSRGQGPFLKDVVVVDVGGTKTDTCVLQPTGLPRPAAAFSLLSGARTNFSVPDLRSIGLGGGSIIHVDEKTGNVRLGPDSVGYQLETRSRIFGGPDLTVTDVVVSAQRQSPILLKSTAKSIEVAPDVLRKVEKEITRLLETVVDESKTEGGPVNIILVGGGTFLVSSSIPGVGRIYRPNYGHVANAVGAAMARMSHKIDQIVSIGLETTEEKVLSRQCDRTIEEARLRGALNPQIVEKRTMPLSYSSTRKVRIITTAVGDAALSPSTEDNEDNETESPVALSRAPIPSEDQAITTENEPEPTKNASTYRPSVVSGRWKLSQADLYFLFEGCGILGCGILGCGGGGDPYPSFLSSLALLKAGQSVYVVDPGTIPANGAVPAVGFMGSLDILSERFPSGEELKYSVQSVTPQGMDSISGVISLEIGGSNGFRGIQAAAWTQIPVIDADLMGRAYPNLWQTTLTRAGIPITPCAVSDAKGNTLIHHRAASHQAVENFLRPLCAEMGNAAGTSFALLNGDQIRSSTVHHSLSLAWRVGRAVYIARQEKTGVVASILAEYPGRLIFTGKIVQVKRDISGGFSRGFIDLVRSHAIEKDDEPVRVEFQNENLRVTTLQGKKTLTVVPDLITVLDSETGSAVGTQDYRYGLHVFVIALVASPQWSEQEGLKIGGPAAFG</sequence>
<evidence type="ECO:0000259" key="4">
    <source>
        <dbReference type="Pfam" id="PF06032"/>
    </source>
</evidence>
<dbReference type="HOGENOM" id="CLU_007154_0_0_1"/>
<dbReference type="AlphaFoldDB" id="B8MH12"/>
<dbReference type="VEuPathDB" id="FungiDB:TSTA_018920"/>
<proteinExistence type="predicted"/>
<evidence type="ECO:0000259" key="5">
    <source>
        <dbReference type="Pfam" id="PF20906"/>
    </source>
</evidence>